<dbReference type="GO" id="GO:0006352">
    <property type="term" value="P:DNA-templated transcription initiation"/>
    <property type="evidence" value="ECO:0007669"/>
    <property type="project" value="InterPro"/>
</dbReference>
<evidence type="ECO:0000313" key="9">
    <source>
        <dbReference type="Proteomes" id="UP001161325"/>
    </source>
</evidence>
<dbReference type="RefSeq" id="WP_284348405.1">
    <property type="nucleotide sequence ID" value="NZ_BRXS01000001.1"/>
</dbReference>
<dbReference type="NCBIfam" id="TIGR02937">
    <property type="entry name" value="sigma70-ECF"/>
    <property type="match status" value="1"/>
</dbReference>
<dbReference type="Gene3D" id="1.10.1740.10">
    <property type="match status" value="1"/>
</dbReference>
<feature type="domain" description="RNA polymerase sigma-70 region 2" evidence="6">
    <location>
        <begin position="28"/>
        <end position="95"/>
    </location>
</feature>
<accession>A0AA37PZZ3</accession>
<dbReference type="AlphaFoldDB" id="A0AA37PZZ3"/>
<dbReference type="Gene3D" id="1.10.10.10">
    <property type="entry name" value="Winged helix-like DNA-binding domain superfamily/Winged helix DNA-binding domain"/>
    <property type="match status" value="1"/>
</dbReference>
<evidence type="ECO:0000259" key="6">
    <source>
        <dbReference type="Pfam" id="PF04542"/>
    </source>
</evidence>
<evidence type="ECO:0000256" key="5">
    <source>
        <dbReference type="ARBA" id="ARBA00023163"/>
    </source>
</evidence>
<evidence type="ECO:0000256" key="2">
    <source>
        <dbReference type="ARBA" id="ARBA00023015"/>
    </source>
</evidence>
<evidence type="ECO:0000256" key="3">
    <source>
        <dbReference type="ARBA" id="ARBA00023082"/>
    </source>
</evidence>
<protein>
    <submittedName>
        <fullName evidence="8">RNA polymerase sigma factor SigK</fullName>
    </submittedName>
</protein>
<dbReference type="EMBL" id="BRXS01000001">
    <property type="protein sequence ID" value="GLC23959.1"/>
    <property type="molecule type" value="Genomic_DNA"/>
</dbReference>
<dbReference type="GO" id="GO:0003677">
    <property type="term" value="F:DNA binding"/>
    <property type="evidence" value="ECO:0007669"/>
    <property type="project" value="UniProtKB-KW"/>
</dbReference>
<feature type="domain" description="RNA polymerase sigma factor 70 region 4 type 2" evidence="7">
    <location>
        <begin position="126"/>
        <end position="174"/>
    </location>
</feature>
<dbReference type="GO" id="GO:0016987">
    <property type="term" value="F:sigma factor activity"/>
    <property type="evidence" value="ECO:0007669"/>
    <property type="project" value="UniProtKB-KW"/>
</dbReference>
<sequence length="184" mass="19929">MPAPHDALSPLQVARAQTGDRAALDRLLQALQAPLYAHVRGLLDGDAHAAEDVLQDVLLTICRRLPALREPQLARAWAYRIATREAVRRARRDRRFTTDADEDALDAVAAPAHEPAFEPELVAALPGALAGLPRASGTVLRLHYLDGLTYGEIAEALEIPLGTVKSRLAYGLATLRTRLGPLAR</sequence>
<dbReference type="InterPro" id="IPR014284">
    <property type="entry name" value="RNA_pol_sigma-70_dom"/>
</dbReference>
<keyword evidence="9" id="KW-1185">Reference proteome</keyword>
<organism evidence="8 9">
    <name type="scientific">Roseisolibacter agri</name>
    <dbReference type="NCBI Taxonomy" id="2014610"/>
    <lineage>
        <taxon>Bacteria</taxon>
        <taxon>Pseudomonadati</taxon>
        <taxon>Gemmatimonadota</taxon>
        <taxon>Gemmatimonadia</taxon>
        <taxon>Gemmatimonadales</taxon>
        <taxon>Gemmatimonadaceae</taxon>
        <taxon>Roseisolibacter</taxon>
    </lineage>
</organism>
<keyword evidence="2" id="KW-0805">Transcription regulation</keyword>
<dbReference type="SUPFAM" id="SSF88946">
    <property type="entry name" value="Sigma2 domain of RNA polymerase sigma factors"/>
    <property type="match status" value="1"/>
</dbReference>
<dbReference type="Pfam" id="PF04542">
    <property type="entry name" value="Sigma70_r2"/>
    <property type="match status" value="1"/>
</dbReference>
<keyword evidence="3" id="KW-0731">Sigma factor</keyword>
<evidence type="ECO:0000259" key="7">
    <source>
        <dbReference type="Pfam" id="PF08281"/>
    </source>
</evidence>
<comment type="caution">
    <text evidence="8">The sequence shown here is derived from an EMBL/GenBank/DDBJ whole genome shotgun (WGS) entry which is preliminary data.</text>
</comment>
<dbReference type="InterPro" id="IPR007627">
    <property type="entry name" value="RNA_pol_sigma70_r2"/>
</dbReference>
<evidence type="ECO:0000256" key="1">
    <source>
        <dbReference type="ARBA" id="ARBA00010641"/>
    </source>
</evidence>
<gene>
    <name evidence="8" type="ORF">rosag_04720</name>
</gene>
<dbReference type="InterPro" id="IPR013249">
    <property type="entry name" value="RNA_pol_sigma70_r4_t2"/>
</dbReference>
<dbReference type="PANTHER" id="PTHR43133">
    <property type="entry name" value="RNA POLYMERASE ECF-TYPE SIGMA FACTO"/>
    <property type="match status" value="1"/>
</dbReference>
<dbReference type="PANTHER" id="PTHR43133:SF8">
    <property type="entry name" value="RNA POLYMERASE SIGMA FACTOR HI_1459-RELATED"/>
    <property type="match status" value="1"/>
</dbReference>
<dbReference type="InterPro" id="IPR013325">
    <property type="entry name" value="RNA_pol_sigma_r2"/>
</dbReference>
<dbReference type="InterPro" id="IPR039425">
    <property type="entry name" value="RNA_pol_sigma-70-like"/>
</dbReference>
<dbReference type="CDD" id="cd06171">
    <property type="entry name" value="Sigma70_r4"/>
    <property type="match status" value="1"/>
</dbReference>
<keyword evidence="4" id="KW-0238">DNA-binding</keyword>
<evidence type="ECO:0000256" key="4">
    <source>
        <dbReference type="ARBA" id="ARBA00023125"/>
    </source>
</evidence>
<dbReference type="SUPFAM" id="SSF88659">
    <property type="entry name" value="Sigma3 and sigma4 domains of RNA polymerase sigma factors"/>
    <property type="match status" value="1"/>
</dbReference>
<dbReference type="InterPro" id="IPR013324">
    <property type="entry name" value="RNA_pol_sigma_r3/r4-like"/>
</dbReference>
<dbReference type="InterPro" id="IPR036388">
    <property type="entry name" value="WH-like_DNA-bd_sf"/>
</dbReference>
<evidence type="ECO:0000313" key="8">
    <source>
        <dbReference type="EMBL" id="GLC23959.1"/>
    </source>
</evidence>
<proteinExistence type="inferred from homology"/>
<name>A0AA37PZZ3_9BACT</name>
<dbReference type="Pfam" id="PF08281">
    <property type="entry name" value="Sigma70_r4_2"/>
    <property type="match status" value="1"/>
</dbReference>
<comment type="similarity">
    <text evidence="1">Belongs to the sigma-70 factor family. ECF subfamily.</text>
</comment>
<keyword evidence="5" id="KW-0804">Transcription</keyword>
<reference evidence="8" key="1">
    <citation type="submission" date="2022-08" db="EMBL/GenBank/DDBJ databases">
        <title>Draft genome sequencing of Roseisolibacter agri AW1220.</title>
        <authorList>
            <person name="Tobiishi Y."/>
            <person name="Tonouchi A."/>
        </authorList>
    </citation>
    <scope>NUCLEOTIDE SEQUENCE</scope>
    <source>
        <strain evidence="8">AW1220</strain>
    </source>
</reference>
<dbReference type="Proteomes" id="UP001161325">
    <property type="component" value="Unassembled WGS sequence"/>
</dbReference>